<evidence type="ECO:0000313" key="2">
    <source>
        <dbReference type="Proteomes" id="UP000770661"/>
    </source>
</evidence>
<keyword evidence="2" id="KW-1185">Reference proteome</keyword>
<sequence length="136" mass="14947">MALSVASSECKSTHTHKAMLLTPKNARMRPRLSLFYCVLWPKKKTAISISGDWAKCGSRGDSSTITTGNMAHRTPIEGLLLAPSTAAYGEYSNGEEAVRTRTPADARCKFSGPEVLDFFKGLSFFVLVTLRLYLLQ</sequence>
<dbReference type="Proteomes" id="UP000770661">
    <property type="component" value="Unassembled WGS sequence"/>
</dbReference>
<name>A0A8J4YLH8_CHIOP</name>
<accession>A0A8J4YLH8</accession>
<reference evidence="1" key="1">
    <citation type="submission" date="2020-07" db="EMBL/GenBank/DDBJ databases">
        <title>The High-quality genome of the commercially important snow crab, Chionoecetes opilio.</title>
        <authorList>
            <person name="Jeong J.-H."/>
            <person name="Ryu S."/>
        </authorList>
    </citation>
    <scope>NUCLEOTIDE SEQUENCE</scope>
    <source>
        <strain evidence="1">MADBK_172401_WGS</strain>
        <tissue evidence="1">Digestive gland</tissue>
    </source>
</reference>
<evidence type="ECO:0000313" key="1">
    <source>
        <dbReference type="EMBL" id="KAG0729892.1"/>
    </source>
</evidence>
<protein>
    <submittedName>
        <fullName evidence="1">Uncharacterized protein</fullName>
    </submittedName>
</protein>
<proteinExistence type="predicted"/>
<dbReference type="EMBL" id="JACEEZ010000688">
    <property type="protein sequence ID" value="KAG0729892.1"/>
    <property type="molecule type" value="Genomic_DNA"/>
</dbReference>
<gene>
    <name evidence="1" type="ORF">GWK47_029396</name>
</gene>
<comment type="caution">
    <text evidence="1">The sequence shown here is derived from an EMBL/GenBank/DDBJ whole genome shotgun (WGS) entry which is preliminary data.</text>
</comment>
<dbReference type="AlphaFoldDB" id="A0A8J4YLH8"/>
<organism evidence="1 2">
    <name type="scientific">Chionoecetes opilio</name>
    <name type="common">Atlantic snow crab</name>
    <name type="synonym">Cancer opilio</name>
    <dbReference type="NCBI Taxonomy" id="41210"/>
    <lineage>
        <taxon>Eukaryota</taxon>
        <taxon>Metazoa</taxon>
        <taxon>Ecdysozoa</taxon>
        <taxon>Arthropoda</taxon>
        <taxon>Crustacea</taxon>
        <taxon>Multicrustacea</taxon>
        <taxon>Malacostraca</taxon>
        <taxon>Eumalacostraca</taxon>
        <taxon>Eucarida</taxon>
        <taxon>Decapoda</taxon>
        <taxon>Pleocyemata</taxon>
        <taxon>Brachyura</taxon>
        <taxon>Eubrachyura</taxon>
        <taxon>Majoidea</taxon>
        <taxon>Majidae</taxon>
        <taxon>Chionoecetes</taxon>
    </lineage>
</organism>